<dbReference type="eggNOG" id="ENOG502QTBA">
    <property type="taxonomic scope" value="Eukaryota"/>
</dbReference>
<dbReference type="OrthoDB" id="5988181at2759"/>
<dbReference type="InParanoid" id="A0A059A1Z6"/>
<dbReference type="EMBL" id="KK198763">
    <property type="protein sequence ID" value="KCW47759.1"/>
    <property type="molecule type" value="Genomic_DNA"/>
</dbReference>
<evidence type="ECO:0000256" key="1">
    <source>
        <dbReference type="ARBA" id="ARBA00022737"/>
    </source>
</evidence>
<protein>
    <recommendedName>
        <fullName evidence="5">DRBM domain-containing protein</fullName>
    </recommendedName>
</protein>
<dbReference type="STRING" id="71139.A0A059A1Z6"/>
<dbReference type="Gramene" id="KCW47759">
    <property type="protein sequence ID" value="KCW47759"/>
    <property type="gene ID" value="EUGRSUZ_K01507"/>
</dbReference>
<reference evidence="6" key="1">
    <citation type="submission" date="2013-07" db="EMBL/GenBank/DDBJ databases">
        <title>The genome of Eucalyptus grandis.</title>
        <authorList>
            <person name="Schmutz J."/>
            <person name="Hayes R."/>
            <person name="Myburg A."/>
            <person name="Tuskan G."/>
            <person name="Grattapaglia D."/>
            <person name="Rokhsar D.S."/>
        </authorList>
    </citation>
    <scope>NUCLEOTIDE SEQUENCE</scope>
    <source>
        <tissue evidence="6">Leaf extractions</tissue>
    </source>
</reference>
<dbReference type="KEGG" id="egr:104425284"/>
<feature type="region of interest" description="Disordered" evidence="4">
    <location>
        <begin position="365"/>
        <end position="452"/>
    </location>
</feature>
<organism evidence="6">
    <name type="scientific">Eucalyptus grandis</name>
    <name type="common">Flooded gum</name>
    <dbReference type="NCBI Taxonomy" id="71139"/>
    <lineage>
        <taxon>Eukaryota</taxon>
        <taxon>Viridiplantae</taxon>
        <taxon>Streptophyta</taxon>
        <taxon>Embryophyta</taxon>
        <taxon>Tracheophyta</taxon>
        <taxon>Spermatophyta</taxon>
        <taxon>Magnoliopsida</taxon>
        <taxon>eudicotyledons</taxon>
        <taxon>Gunneridae</taxon>
        <taxon>Pentapetalae</taxon>
        <taxon>rosids</taxon>
        <taxon>malvids</taxon>
        <taxon>Myrtales</taxon>
        <taxon>Myrtaceae</taxon>
        <taxon>Myrtoideae</taxon>
        <taxon>Eucalypteae</taxon>
        <taxon>Eucalyptus</taxon>
    </lineage>
</organism>
<feature type="domain" description="DRBM" evidence="5">
    <location>
        <begin position="260"/>
        <end position="328"/>
    </location>
</feature>
<dbReference type="InterPro" id="IPR014720">
    <property type="entry name" value="dsRBD_dom"/>
</dbReference>
<dbReference type="SMART" id="SM00358">
    <property type="entry name" value="DSRM"/>
    <property type="match status" value="3"/>
</dbReference>
<feature type="compositionally biased region" description="Pro residues" evidence="4">
    <location>
        <begin position="80"/>
        <end position="95"/>
    </location>
</feature>
<feature type="region of interest" description="Disordered" evidence="4">
    <location>
        <begin position="69"/>
        <end position="108"/>
    </location>
</feature>
<feature type="domain" description="DRBM" evidence="5">
    <location>
        <begin position="181"/>
        <end position="250"/>
    </location>
</feature>
<evidence type="ECO:0000256" key="3">
    <source>
        <dbReference type="PROSITE-ProRule" id="PRU00266"/>
    </source>
</evidence>
<dbReference type="AlphaFoldDB" id="A0A059A1Z6"/>
<accession>A0A059A1Z6</accession>
<gene>
    <name evidence="6" type="ORF">EUGRSUZ_K01507</name>
</gene>
<feature type="compositionally biased region" description="Polar residues" evidence="4">
    <location>
        <begin position="417"/>
        <end position="428"/>
    </location>
</feature>
<dbReference type="CDD" id="cd19907">
    <property type="entry name" value="DSRM_AtDRB-like_rpt1"/>
    <property type="match status" value="1"/>
</dbReference>
<sequence>MYKSKLQELCHHRSWSLPEYAAVKEGPDHMPSFTGTVSLNGSSFRTPHACRSSKEAQNEAARLAFDHFSAPRTPPREPPRAAPAPAPAPAPPPPSDHGSDDAAGACASSENTKLNSIFASLEKVQPRLPDRNETSKVYESHTLANLEKEWPELPDRGEISKAAESSSIGNNNTTVKDMRHLYKNQLQTFAQKRNLALPIYCSEHEGPPHSRRFRCQVSIDGRTYETKEFYNTLKEAEHAAAKIALMSMSSDTTQEVDCGLYKSLLQEFTQKQGHCLPVYDTIRQGESHTPIFVSTVEIEGENFKGQEAKTKKMAETSAAKVAYTILKERISGNKSVSLTSQSPVLQREKVALSSYCSPADDGIGYQQRVTTRPTPDVISNHSGLDEKQIDDNENVEDSNHNLPGLSSGLDRFERGSTDQFMPNMSNAHLTDPYLAVPSSSEDASSSSSSLTNSADVVMDSTVQPPAELNGSSCKVVRVYSPASNMAFPGDRIFLRDDKWVAASADPSYRGHAA</sequence>
<keyword evidence="2 3" id="KW-0694">RNA-binding</keyword>
<dbReference type="PANTHER" id="PTHR46031">
    <property type="match status" value="1"/>
</dbReference>
<feature type="compositionally biased region" description="Polar residues" evidence="4">
    <location>
        <begin position="367"/>
        <end position="382"/>
    </location>
</feature>
<dbReference type="InterPro" id="IPR044450">
    <property type="entry name" value="AtDRB-like_DSRM_1"/>
</dbReference>
<dbReference type="Pfam" id="PF00035">
    <property type="entry name" value="dsrm"/>
    <property type="match status" value="3"/>
</dbReference>
<feature type="compositionally biased region" description="Low complexity" evidence="4">
    <location>
        <begin position="438"/>
        <end position="452"/>
    </location>
</feature>
<dbReference type="PANTHER" id="PTHR46031:SF16">
    <property type="entry name" value="DOUBLE-STRANDED RNA-BINDING PROTEIN 4"/>
    <property type="match status" value="1"/>
</dbReference>
<evidence type="ECO:0000313" key="6">
    <source>
        <dbReference type="EMBL" id="KCW47759.1"/>
    </source>
</evidence>
<feature type="domain" description="DRBM" evidence="5">
    <location>
        <begin position="1"/>
        <end position="70"/>
    </location>
</feature>
<keyword evidence="1" id="KW-0677">Repeat</keyword>
<dbReference type="GO" id="GO:0003725">
    <property type="term" value="F:double-stranded RNA binding"/>
    <property type="evidence" value="ECO:0007669"/>
    <property type="project" value="InterPro"/>
</dbReference>
<proteinExistence type="predicted"/>
<name>A0A059A1Z6_EUCGR</name>
<evidence type="ECO:0000256" key="4">
    <source>
        <dbReference type="SAM" id="MobiDB-lite"/>
    </source>
</evidence>
<evidence type="ECO:0000256" key="2">
    <source>
        <dbReference type="ARBA" id="ARBA00022884"/>
    </source>
</evidence>
<evidence type="ECO:0000259" key="5">
    <source>
        <dbReference type="PROSITE" id="PS50137"/>
    </source>
</evidence>
<dbReference type="Gene3D" id="3.30.160.20">
    <property type="match status" value="3"/>
</dbReference>
<dbReference type="SUPFAM" id="SSF54768">
    <property type="entry name" value="dsRNA-binding domain-like"/>
    <property type="match status" value="3"/>
</dbReference>
<dbReference type="PROSITE" id="PS50137">
    <property type="entry name" value="DS_RBD"/>
    <property type="match status" value="3"/>
</dbReference>